<dbReference type="InterPro" id="IPR002547">
    <property type="entry name" value="tRNA-bd_dom"/>
</dbReference>
<feature type="domain" description="TRNA-binding" evidence="20">
    <location>
        <begin position="40"/>
        <end position="153"/>
    </location>
</feature>
<dbReference type="Gene3D" id="3.30.56.10">
    <property type="match status" value="2"/>
</dbReference>
<keyword evidence="12" id="KW-0067">ATP-binding</keyword>
<feature type="domain" description="B5" evidence="21">
    <location>
        <begin position="386"/>
        <end position="459"/>
    </location>
</feature>
<evidence type="ECO:0000256" key="17">
    <source>
        <dbReference type="ARBA" id="ARBA00033189"/>
    </source>
</evidence>
<dbReference type="OrthoDB" id="9805455at2"/>
<keyword evidence="11" id="KW-0547">Nucleotide-binding</keyword>
<accession>A0A269TII2</accession>
<evidence type="ECO:0000256" key="1">
    <source>
        <dbReference type="ARBA" id="ARBA00001946"/>
    </source>
</evidence>
<dbReference type="EC" id="6.1.1.20" evidence="5"/>
<keyword evidence="13" id="KW-0460">Magnesium</keyword>
<dbReference type="InterPro" id="IPR012340">
    <property type="entry name" value="NA-bd_OB-fold"/>
</dbReference>
<evidence type="ECO:0000256" key="3">
    <source>
        <dbReference type="ARBA" id="ARBA00008653"/>
    </source>
</evidence>
<dbReference type="GO" id="GO:0005524">
    <property type="term" value="F:ATP binding"/>
    <property type="evidence" value="ECO:0007669"/>
    <property type="project" value="UniProtKB-KW"/>
</dbReference>
<dbReference type="SUPFAM" id="SSF46955">
    <property type="entry name" value="Putative DNA-binding domain"/>
    <property type="match status" value="1"/>
</dbReference>
<dbReference type="Pfam" id="PF01588">
    <property type="entry name" value="tRNA_bind"/>
    <property type="match status" value="1"/>
</dbReference>
<evidence type="ECO:0000256" key="8">
    <source>
        <dbReference type="ARBA" id="ARBA00022555"/>
    </source>
</evidence>
<dbReference type="InterPro" id="IPR033714">
    <property type="entry name" value="tRNA_bind_bactPheRS"/>
</dbReference>
<keyword evidence="7" id="KW-0963">Cytoplasm</keyword>
<dbReference type="InterPro" id="IPR005147">
    <property type="entry name" value="tRNA_synthase_B5-dom"/>
</dbReference>
<dbReference type="SUPFAM" id="SSF50249">
    <property type="entry name" value="Nucleic acid-binding proteins"/>
    <property type="match status" value="1"/>
</dbReference>
<comment type="cofactor">
    <cofactor evidence="1">
        <name>Mg(2+)</name>
        <dbReference type="ChEBI" id="CHEBI:18420"/>
    </cofactor>
</comment>
<dbReference type="GO" id="GO:0000287">
    <property type="term" value="F:magnesium ion binding"/>
    <property type="evidence" value="ECO:0007669"/>
    <property type="project" value="InterPro"/>
</dbReference>
<evidence type="ECO:0000256" key="15">
    <source>
        <dbReference type="ARBA" id="ARBA00022917"/>
    </source>
</evidence>
<evidence type="ECO:0000256" key="4">
    <source>
        <dbReference type="ARBA" id="ARBA00011209"/>
    </source>
</evidence>
<dbReference type="Pfam" id="PF17759">
    <property type="entry name" value="tRNA_synthFbeta"/>
    <property type="match status" value="1"/>
</dbReference>
<evidence type="ECO:0000256" key="2">
    <source>
        <dbReference type="ARBA" id="ARBA00004496"/>
    </source>
</evidence>
<keyword evidence="8 19" id="KW-0820">tRNA-binding</keyword>
<gene>
    <name evidence="22" type="ORF">CJJ23_02510</name>
</gene>
<dbReference type="Proteomes" id="UP000216943">
    <property type="component" value="Unassembled WGS sequence"/>
</dbReference>
<dbReference type="PROSITE" id="PS50886">
    <property type="entry name" value="TRBD"/>
    <property type="match status" value="1"/>
</dbReference>
<dbReference type="Pfam" id="PF03483">
    <property type="entry name" value="B3_4"/>
    <property type="match status" value="1"/>
</dbReference>
<protein>
    <recommendedName>
        <fullName evidence="6">Phenylalanine--tRNA ligase beta subunit</fullName>
        <ecNumber evidence="5">6.1.1.20</ecNumber>
    </recommendedName>
    <alternativeName>
        <fullName evidence="17">Phenylalanyl-tRNA synthetase beta subunit</fullName>
    </alternativeName>
</protein>
<comment type="caution">
    <text evidence="22">The sequence shown here is derived from an EMBL/GenBank/DDBJ whole genome shotgun (WGS) entry which is preliminary data.</text>
</comment>
<evidence type="ECO:0000256" key="13">
    <source>
        <dbReference type="ARBA" id="ARBA00022842"/>
    </source>
</evidence>
<dbReference type="Pfam" id="PF03484">
    <property type="entry name" value="B5"/>
    <property type="match status" value="1"/>
</dbReference>
<keyword evidence="16" id="KW-0030">Aminoacyl-tRNA synthetase</keyword>
<dbReference type="GO" id="GO:0004826">
    <property type="term" value="F:phenylalanine-tRNA ligase activity"/>
    <property type="evidence" value="ECO:0007669"/>
    <property type="project" value="UniProtKB-EC"/>
</dbReference>
<dbReference type="Gene3D" id="3.30.930.10">
    <property type="entry name" value="Bira Bifunctional Protein, Domain 2"/>
    <property type="match status" value="1"/>
</dbReference>
<proteinExistence type="inferred from homology"/>
<dbReference type="SMART" id="SM00873">
    <property type="entry name" value="B3_4"/>
    <property type="match status" value="1"/>
</dbReference>
<evidence type="ECO:0000313" key="22">
    <source>
        <dbReference type="EMBL" id="PAK21292.1"/>
    </source>
</evidence>
<dbReference type="InterPro" id="IPR005146">
    <property type="entry name" value="B3/B4_tRNA-bd"/>
</dbReference>
<organism evidence="22 23">
    <name type="scientific">Mycoplasmopsis agassizii</name>
    <dbReference type="NCBI Taxonomy" id="33922"/>
    <lineage>
        <taxon>Bacteria</taxon>
        <taxon>Bacillati</taxon>
        <taxon>Mycoplasmatota</taxon>
        <taxon>Mycoplasmoidales</taxon>
        <taxon>Metamycoplasmataceae</taxon>
        <taxon>Mycoplasmopsis</taxon>
    </lineage>
</organism>
<evidence type="ECO:0000256" key="9">
    <source>
        <dbReference type="ARBA" id="ARBA00022598"/>
    </source>
</evidence>
<evidence type="ECO:0000256" key="11">
    <source>
        <dbReference type="ARBA" id="ARBA00022741"/>
    </source>
</evidence>
<dbReference type="InterPro" id="IPR004532">
    <property type="entry name" value="Phe-tRNA-ligase_IIc_bsu_bact"/>
</dbReference>
<dbReference type="InterPro" id="IPR045864">
    <property type="entry name" value="aa-tRNA-synth_II/BPL/LPL"/>
</dbReference>
<keyword evidence="10" id="KW-0479">Metal-binding</keyword>
<dbReference type="InterPro" id="IPR041616">
    <property type="entry name" value="PheRS_beta_core"/>
</dbReference>
<dbReference type="RefSeq" id="WP_095334799.1">
    <property type="nucleotide sequence ID" value="NZ_NQNY01000007.1"/>
</dbReference>
<keyword evidence="9 22" id="KW-0436">Ligase</keyword>
<evidence type="ECO:0000259" key="20">
    <source>
        <dbReference type="PROSITE" id="PS50886"/>
    </source>
</evidence>
<dbReference type="Gene3D" id="2.40.50.140">
    <property type="entry name" value="Nucleic acid-binding proteins"/>
    <property type="match status" value="1"/>
</dbReference>
<evidence type="ECO:0000256" key="19">
    <source>
        <dbReference type="PROSITE-ProRule" id="PRU00209"/>
    </source>
</evidence>
<keyword evidence="14 19" id="KW-0694">RNA-binding</keyword>
<dbReference type="NCBIfam" id="NF001882">
    <property type="entry name" value="PRK00629.5-4"/>
    <property type="match status" value="1"/>
</dbReference>
<dbReference type="GO" id="GO:0000049">
    <property type="term" value="F:tRNA binding"/>
    <property type="evidence" value="ECO:0007669"/>
    <property type="project" value="UniProtKB-UniRule"/>
</dbReference>
<name>A0A269TII2_9BACT</name>
<dbReference type="AlphaFoldDB" id="A0A269TII2"/>
<dbReference type="GO" id="GO:0006432">
    <property type="term" value="P:phenylalanyl-tRNA aminoacylation"/>
    <property type="evidence" value="ECO:0007669"/>
    <property type="project" value="InterPro"/>
</dbReference>
<dbReference type="InterPro" id="IPR020825">
    <property type="entry name" value="Phe-tRNA_synthase-like_B3/B4"/>
</dbReference>
<dbReference type="PANTHER" id="PTHR10947:SF0">
    <property type="entry name" value="PHENYLALANINE--TRNA LIGASE BETA SUBUNIT"/>
    <property type="match status" value="1"/>
</dbReference>
<comment type="subcellular location">
    <subcellularLocation>
        <location evidence="2">Cytoplasm</location>
    </subcellularLocation>
</comment>
<comment type="subunit">
    <text evidence="4">Tetramer of two alpha and two beta subunits.</text>
</comment>
<dbReference type="SUPFAM" id="SSF56037">
    <property type="entry name" value="PheT/TilS domain"/>
    <property type="match status" value="1"/>
</dbReference>
<keyword evidence="15" id="KW-0648">Protein biosynthesis</keyword>
<comment type="similarity">
    <text evidence="3">Belongs to the phenylalanyl-tRNA synthetase beta subunit family. Type 1 subfamily.</text>
</comment>
<reference evidence="23" key="1">
    <citation type="submission" date="2017-08" db="EMBL/GenBank/DDBJ databases">
        <authorList>
            <person name="Alvarez-Ponce D."/>
            <person name="Weitzman C.L."/>
            <person name="Tillett R.L."/>
            <person name="Sandmeier F.C."/>
            <person name="Tracy C.R."/>
        </authorList>
    </citation>
    <scope>NUCLEOTIDE SEQUENCE [LARGE SCALE GENOMIC DNA]</scope>
    <source>
        <strain evidence="23">723</strain>
    </source>
</reference>
<comment type="catalytic activity">
    <reaction evidence="18">
        <text>tRNA(Phe) + L-phenylalanine + ATP = L-phenylalanyl-tRNA(Phe) + AMP + diphosphate + H(+)</text>
        <dbReference type="Rhea" id="RHEA:19413"/>
        <dbReference type="Rhea" id="RHEA-COMP:9668"/>
        <dbReference type="Rhea" id="RHEA-COMP:9699"/>
        <dbReference type="ChEBI" id="CHEBI:15378"/>
        <dbReference type="ChEBI" id="CHEBI:30616"/>
        <dbReference type="ChEBI" id="CHEBI:33019"/>
        <dbReference type="ChEBI" id="CHEBI:58095"/>
        <dbReference type="ChEBI" id="CHEBI:78442"/>
        <dbReference type="ChEBI" id="CHEBI:78531"/>
        <dbReference type="ChEBI" id="CHEBI:456215"/>
        <dbReference type="EC" id="6.1.1.20"/>
    </reaction>
</comment>
<dbReference type="PANTHER" id="PTHR10947">
    <property type="entry name" value="PHENYLALANYL-TRNA SYNTHETASE BETA CHAIN AND LEUCINE-RICH REPEAT-CONTAINING PROTEIN 47"/>
    <property type="match status" value="1"/>
</dbReference>
<dbReference type="Gene3D" id="3.50.40.10">
    <property type="entry name" value="Phenylalanyl-trna Synthetase, Chain B, domain 3"/>
    <property type="match status" value="1"/>
</dbReference>
<evidence type="ECO:0000256" key="18">
    <source>
        <dbReference type="ARBA" id="ARBA00049255"/>
    </source>
</evidence>
<dbReference type="SMART" id="SM00874">
    <property type="entry name" value="B5"/>
    <property type="match status" value="1"/>
</dbReference>
<dbReference type="NCBIfam" id="TIGR00472">
    <property type="entry name" value="pheT_bact"/>
    <property type="match status" value="1"/>
</dbReference>
<evidence type="ECO:0000256" key="16">
    <source>
        <dbReference type="ARBA" id="ARBA00023146"/>
    </source>
</evidence>
<evidence type="ECO:0000256" key="14">
    <source>
        <dbReference type="ARBA" id="ARBA00022884"/>
    </source>
</evidence>
<dbReference type="EMBL" id="NQNY01000007">
    <property type="protein sequence ID" value="PAK21292.1"/>
    <property type="molecule type" value="Genomic_DNA"/>
</dbReference>
<evidence type="ECO:0000256" key="7">
    <source>
        <dbReference type="ARBA" id="ARBA00022490"/>
    </source>
</evidence>
<evidence type="ECO:0000256" key="10">
    <source>
        <dbReference type="ARBA" id="ARBA00022723"/>
    </source>
</evidence>
<dbReference type="InterPro" id="IPR009061">
    <property type="entry name" value="DNA-bd_dom_put_sf"/>
</dbReference>
<evidence type="ECO:0000313" key="23">
    <source>
        <dbReference type="Proteomes" id="UP000216943"/>
    </source>
</evidence>
<evidence type="ECO:0000256" key="5">
    <source>
        <dbReference type="ARBA" id="ARBA00012814"/>
    </source>
</evidence>
<dbReference type="GO" id="GO:0009328">
    <property type="term" value="C:phenylalanine-tRNA ligase complex"/>
    <property type="evidence" value="ECO:0007669"/>
    <property type="project" value="TreeGrafter"/>
</dbReference>
<dbReference type="SUPFAM" id="SSF55681">
    <property type="entry name" value="Class II aaRS and biotin synthetases"/>
    <property type="match status" value="1"/>
</dbReference>
<sequence>MLFSYLKLKELAGLDNSVTIEDVSKAINSIGFEVESISSFQNVEGIKFGHVLKTYKNPEGDNLTVCEVQFNDQVRIIQTAAKNVVDGAYLMAFVPGSKLKGTTIEARKMKGIVSEGMMVSFAELIPNDTLAREEHKNGILLIDKIDLNLDPIKYYKLDDQIIDIKILTNRSDANSYLVMAQELRAYFQVNQKLENSSNKYELNKNLKVTKNEVENFVLLKTKDKFGITIEEQILLAKNNIKSINDVVDLTNLSLIMTGMPTHVYYEKDLQNVNISNSNDKVEILGNKEVKLDNTLVIKNNNDVISLAGVMGIEKFSVKESKGHNYIFEFGIFDNKAIRKSMNTIKLESNAGRQSAKEISKGTMNLAIIFVANKFNNDVLISENLELKNKSLKFKIEDVYYYLSDNQKYDFKDAIKSLEILGFEFKNNEVIIPTYRHDIENTQDMVEEILRFYGYEKIVANAPKVAPFSIQEDIDNFLDVVPSLGYQEVKTYSLISKEKNIFNPFKFTKEMVLQTFVSKEREVVRNSLISSFLGVIDYNVKRKMDNVSIFEIGIVNNSKRVMALASNQSSFLKLKNDLIRIFRNYDLVFEHQKDVLDFANKIENLIIKSNNKVVGYIARLDASISEYDVVIAEILIDEITPKKYSKNSFDLSKQLKVYDVNFELELNQNSKVIETKITSLEKIFDYKIISEFEKEGKKIITVRIYSEEDYSSLLLKTN</sequence>
<dbReference type="CDD" id="cd02796">
    <property type="entry name" value="tRNA_bind_bactPheRS"/>
    <property type="match status" value="1"/>
</dbReference>
<dbReference type="InterPro" id="IPR045060">
    <property type="entry name" value="Phe-tRNA-ligase_IIc_bsu"/>
</dbReference>
<dbReference type="PROSITE" id="PS51483">
    <property type="entry name" value="B5"/>
    <property type="match status" value="1"/>
</dbReference>
<evidence type="ECO:0000256" key="12">
    <source>
        <dbReference type="ARBA" id="ARBA00022840"/>
    </source>
</evidence>
<evidence type="ECO:0000256" key="6">
    <source>
        <dbReference type="ARBA" id="ARBA00017032"/>
    </source>
</evidence>
<evidence type="ECO:0000259" key="21">
    <source>
        <dbReference type="PROSITE" id="PS51483"/>
    </source>
</evidence>